<gene>
    <name evidence="12" type="ORF">TCAL_00475</name>
</gene>
<feature type="chain" id="PRO_5022254569" description="Dolichyl-diphosphooligosaccharide--protein glycosyltransferase 48 kDa subunit" evidence="9">
    <location>
        <begin position="26"/>
        <end position="448"/>
    </location>
</feature>
<evidence type="ECO:0000259" key="10">
    <source>
        <dbReference type="Pfam" id="PF03345"/>
    </source>
</evidence>
<dbReference type="OrthoDB" id="29105at2759"/>
<evidence type="ECO:0000256" key="9">
    <source>
        <dbReference type="RuleBase" id="RU361142"/>
    </source>
</evidence>
<evidence type="ECO:0000313" key="13">
    <source>
        <dbReference type="Proteomes" id="UP000318571"/>
    </source>
</evidence>
<dbReference type="UniPathway" id="UPA00378"/>
<reference evidence="12 13" key="1">
    <citation type="journal article" date="2018" name="Nat. Ecol. Evol.">
        <title>Genomic signatures of mitonuclear coevolution across populations of Tigriopus californicus.</title>
        <authorList>
            <person name="Barreto F.S."/>
            <person name="Watson E.T."/>
            <person name="Lima T.G."/>
            <person name="Willett C.S."/>
            <person name="Edmands S."/>
            <person name="Li W."/>
            <person name="Burton R.S."/>
        </authorList>
    </citation>
    <scope>NUCLEOTIDE SEQUENCE [LARGE SCALE GENOMIC DNA]</scope>
    <source>
        <strain evidence="12 13">San Diego</strain>
    </source>
</reference>
<evidence type="ECO:0000256" key="2">
    <source>
        <dbReference type="ARBA" id="ARBA00004922"/>
    </source>
</evidence>
<keyword evidence="7 9" id="KW-1133">Transmembrane helix</keyword>
<dbReference type="GO" id="GO:0008250">
    <property type="term" value="C:oligosaccharyltransferase complex"/>
    <property type="evidence" value="ECO:0007669"/>
    <property type="project" value="TreeGrafter"/>
</dbReference>
<dbReference type="Proteomes" id="UP000318571">
    <property type="component" value="Chromosome 10"/>
</dbReference>
<organism evidence="12 13">
    <name type="scientific">Tigriopus californicus</name>
    <name type="common">Marine copepod</name>
    <dbReference type="NCBI Taxonomy" id="6832"/>
    <lineage>
        <taxon>Eukaryota</taxon>
        <taxon>Metazoa</taxon>
        <taxon>Ecdysozoa</taxon>
        <taxon>Arthropoda</taxon>
        <taxon>Crustacea</taxon>
        <taxon>Multicrustacea</taxon>
        <taxon>Hexanauplia</taxon>
        <taxon>Copepoda</taxon>
        <taxon>Harpacticoida</taxon>
        <taxon>Harpacticidae</taxon>
        <taxon>Tigriopus</taxon>
    </lineage>
</organism>
<keyword evidence="8 9" id="KW-0472">Membrane</keyword>
<dbReference type="PANTHER" id="PTHR10830">
    <property type="entry name" value="DOLICHYL-DIPHOSPHOOLIGOSACCHARIDE--PROTEIN GLYCOSYLTRANSFERASE 48 KDA SUBUNIT"/>
    <property type="match status" value="1"/>
</dbReference>
<dbReference type="InterPro" id="IPR055459">
    <property type="entry name" value="OST48_MD"/>
</dbReference>
<evidence type="ECO:0000259" key="11">
    <source>
        <dbReference type="Pfam" id="PF23358"/>
    </source>
</evidence>
<keyword evidence="13" id="KW-1185">Reference proteome</keyword>
<comment type="subunit">
    <text evidence="9">Component of the oligosaccharyltransferase (OST) complex.</text>
</comment>
<dbReference type="InterPro" id="IPR055457">
    <property type="entry name" value="OST48_N"/>
</dbReference>
<comment type="pathway">
    <text evidence="2 9">Protein modification; protein glycosylation.</text>
</comment>
<evidence type="ECO:0000256" key="8">
    <source>
        <dbReference type="ARBA" id="ARBA00023136"/>
    </source>
</evidence>
<feature type="domain" description="OST48 middle" evidence="11">
    <location>
        <begin position="300"/>
        <end position="438"/>
    </location>
</feature>
<evidence type="ECO:0000256" key="3">
    <source>
        <dbReference type="ARBA" id="ARBA00008743"/>
    </source>
</evidence>
<keyword evidence="9" id="KW-0732">Signal</keyword>
<feature type="domain" description="OST48 N-terminal" evidence="10">
    <location>
        <begin position="32"/>
        <end position="286"/>
    </location>
</feature>
<evidence type="ECO:0000256" key="7">
    <source>
        <dbReference type="ARBA" id="ARBA00022989"/>
    </source>
</evidence>
<keyword evidence="6 9" id="KW-0256">Endoplasmic reticulum</keyword>
<feature type="signal peptide" evidence="9">
    <location>
        <begin position="1"/>
        <end position="25"/>
    </location>
</feature>
<dbReference type="EMBL" id="VCGU01000458">
    <property type="protein sequence ID" value="TRY62574.1"/>
    <property type="molecule type" value="Genomic_DNA"/>
</dbReference>
<comment type="subcellular location">
    <subcellularLocation>
        <location evidence="1 9">Endoplasmic reticulum membrane</location>
        <topology evidence="1 9">Single-pass type I membrane protein</topology>
    </subcellularLocation>
</comment>
<dbReference type="GO" id="GO:0018279">
    <property type="term" value="P:protein N-linked glycosylation via asparagine"/>
    <property type="evidence" value="ECO:0007669"/>
    <property type="project" value="UniProtKB-UniRule"/>
</dbReference>
<name>A0A553NAV7_TIGCA</name>
<dbReference type="PANTHER" id="PTHR10830:SF0">
    <property type="entry name" value="DOLICHYL-DIPHOSPHOOLIGOSACCHARIDE--PROTEIN GLYCOSYLTRANSFERASE 48 KDA SUBUNIT"/>
    <property type="match status" value="1"/>
</dbReference>
<comment type="similarity">
    <text evidence="3 9">Belongs to the DDOST 48 kDa subunit family.</text>
</comment>
<evidence type="ECO:0000313" key="12">
    <source>
        <dbReference type="EMBL" id="TRY62574.1"/>
    </source>
</evidence>
<comment type="function">
    <text evidence="9">Subunit of the oligosaccharyl transferase (OST) complex that catalyzes the initial transfer of a defined glycan (Glc(3)Man(9)GlcNAc(2) in eukaryotes) from the lipid carrier dolichol-pyrophosphate to an asparagine residue within an Asn-X-Ser/Thr consensus motif in nascent polypeptide chains, the first step in protein N-glycosylation. N-glycosylation occurs cotranslationally and the complex associates with the Sec61 complex at the channel-forming translocon complex that mediates protein translocation across the endoplasmic reticulum (ER).</text>
</comment>
<dbReference type="OMA" id="AHDEYPR"/>
<proteinExistence type="inferred from homology"/>
<dbReference type="STRING" id="6832.A0A553NAV7"/>
<evidence type="ECO:0000256" key="4">
    <source>
        <dbReference type="ARBA" id="ARBA00013350"/>
    </source>
</evidence>
<evidence type="ECO:0000256" key="6">
    <source>
        <dbReference type="ARBA" id="ARBA00022824"/>
    </source>
</evidence>
<sequence>MASKLLLSLVLAVTVITVAVQGGGGQSPSGPRVLALLDNLSIKESHSQFFKSLIDRGFSLTFKTADDPNLVLKKYGEFLYDHLVLFCPTVEEFGGSLSVEAITDFIDQGGNVLVAGSTHTGDILREIASEVGFEADEENNAVIDHLNFDTIKDEGQHSLIVADPDHLIKAAAMVGPAIAQGSPFLYRGTGIIVDRENPLVLEVLTASSTAYSHNPDEPITEYPHATGKNTVLIAGLQARNNARVIFSGSLDFFSDEFFASSVQRFGDSAQKASGNQALAASLSAWCFKQSGVLRVTEVKHHRVGETQAPNELTYTIKEDVIYTIGIEEFKDGQWVPYKSSDVQMEFVRIDPFVRLTLKGNNGKFQGKFKIPDVYGVYQFKVDYVKPGMTRLFSATQFSVRPLRHDQYERFITSAYPYYASAFSMMAGVVLFSVVFLHYKEDGPKAKTE</sequence>
<dbReference type="Pfam" id="PF03345">
    <property type="entry name" value="OST48_N"/>
    <property type="match status" value="1"/>
</dbReference>
<evidence type="ECO:0000256" key="5">
    <source>
        <dbReference type="ARBA" id="ARBA00022692"/>
    </source>
</evidence>
<feature type="transmembrane region" description="Helical" evidence="9">
    <location>
        <begin position="415"/>
        <end position="438"/>
    </location>
</feature>
<keyword evidence="5 9" id="KW-0812">Transmembrane</keyword>
<accession>A0A553NAV7</accession>
<dbReference type="Pfam" id="PF23358">
    <property type="entry name" value="OST48_MD"/>
    <property type="match status" value="1"/>
</dbReference>
<dbReference type="InterPro" id="IPR005013">
    <property type="entry name" value="DDOST_48_kDa_subunit"/>
</dbReference>
<evidence type="ECO:0000256" key="1">
    <source>
        <dbReference type="ARBA" id="ARBA00004115"/>
    </source>
</evidence>
<comment type="caution">
    <text evidence="12">The sequence shown here is derived from an EMBL/GenBank/DDBJ whole genome shotgun (WGS) entry which is preliminary data.</text>
</comment>
<protein>
    <recommendedName>
        <fullName evidence="4 9">Dolichyl-diphosphooligosaccharide--protein glycosyltransferase 48 kDa subunit</fullName>
        <shortName evidence="9">Oligosaccharyl transferase 48 kDa subunit</shortName>
    </recommendedName>
</protein>
<dbReference type="AlphaFoldDB" id="A0A553NAV7"/>